<gene>
    <name evidence="3" type="ORF">GCM10007362_31280</name>
</gene>
<dbReference type="Gene3D" id="2.40.380.10">
    <property type="entry name" value="FomD-like"/>
    <property type="match status" value="1"/>
</dbReference>
<keyword evidence="1" id="KW-0378">Hydrolase</keyword>
<evidence type="ECO:0000313" key="3">
    <source>
        <dbReference type="EMBL" id="GGH81457.1"/>
    </source>
</evidence>
<reference evidence="4" key="1">
    <citation type="journal article" date="2019" name="Int. J. Syst. Evol. Microbiol.">
        <title>The Global Catalogue of Microorganisms (GCM) 10K type strain sequencing project: providing services to taxonomists for standard genome sequencing and annotation.</title>
        <authorList>
            <consortium name="The Broad Institute Genomics Platform"/>
            <consortium name="The Broad Institute Genome Sequencing Center for Infectious Disease"/>
            <person name="Wu L."/>
            <person name="Ma J."/>
        </authorList>
    </citation>
    <scope>NUCLEOTIDE SEQUENCE [LARGE SCALE GENOMIC DNA]</scope>
    <source>
        <strain evidence="4">CCM 8702</strain>
    </source>
</reference>
<dbReference type="Proteomes" id="UP000605427">
    <property type="component" value="Unassembled WGS sequence"/>
</dbReference>
<protein>
    <recommendedName>
        <fullName evidence="2">DUF402 domain-containing protein</fullName>
    </recommendedName>
</protein>
<organism evidence="3 4">
    <name type="scientific">Saccharibacillus endophyticus</name>
    <dbReference type="NCBI Taxonomy" id="2060666"/>
    <lineage>
        <taxon>Bacteria</taxon>
        <taxon>Bacillati</taxon>
        <taxon>Bacillota</taxon>
        <taxon>Bacilli</taxon>
        <taxon>Bacillales</taxon>
        <taxon>Paenibacillaceae</taxon>
        <taxon>Saccharibacillus</taxon>
    </lineage>
</organism>
<dbReference type="PANTHER" id="PTHR39159">
    <property type="match status" value="1"/>
</dbReference>
<name>A0ABQ1ZZK8_9BACL</name>
<dbReference type="InterPro" id="IPR050212">
    <property type="entry name" value="Ntdp-like"/>
</dbReference>
<dbReference type="EMBL" id="BMDD01000004">
    <property type="protein sequence ID" value="GGH81457.1"/>
    <property type="molecule type" value="Genomic_DNA"/>
</dbReference>
<evidence type="ECO:0000313" key="4">
    <source>
        <dbReference type="Proteomes" id="UP000605427"/>
    </source>
</evidence>
<sequence>MNLFLHSMKYGNIAHYDWEMTLLEEREGFLIAEGKAGRSLKHHTKGQTFIIPHASLEVYALQEGFTVSFDILDGEVISVYCNVSEPCVRDGADVSFIDLDLDLLWNKELGWHVVDEEEFEENRIRLNYPNDLAAYARQALSDLQERIRQNVFPFDGSLADEIARIAASTSKQKHS</sequence>
<keyword evidence="4" id="KW-1185">Reference proteome</keyword>
<dbReference type="SUPFAM" id="SSF159234">
    <property type="entry name" value="FomD-like"/>
    <property type="match status" value="1"/>
</dbReference>
<dbReference type="Pfam" id="PF04167">
    <property type="entry name" value="DUF402"/>
    <property type="match status" value="1"/>
</dbReference>
<proteinExistence type="predicted"/>
<dbReference type="PANTHER" id="PTHR39159:SF1">
    <property type="entry name" value="UPF0374 PROTEIN YGAC"/>
    <property type="match status" value="1"/>
</dbReference>
<comment type="caution">
    <text evidence="3">The sequence shown here is derived from an EMBL/GenBank/DDBJ whole genome shotgun (WGS) entry which is preliminary data.</text>
</comment>
<dbReference type="InterPro" id="IPR035930">
    <property type="entry name" value="FomD-like_sf"/>
</dbReference>
<dbReference type="RefSeq" id="WP_172245220.1">
    <property type="nucleotide sequence ID" value="NZ_BMDD01000004.1"/>
</dbReference>
<accession>A0ABQ1ZZK8</accession>
<feature type="domain" description="DUF402" evidence="2">
    <location>
        <begin position="22"/>
        <end position="150"/>
    </location>
</feature>
<dbReference type="InterPro" id="IPR007295">
    <property type="entry name" value="DUF402"/>
</dbReference>
<evidence type="ECO:0000259" key="2">
    <source>
        <dbReference type="Pfam" id="PF04167"/>
    </source>
</evidence>
<evidence type="ECO:0000256" key="1">
    <source>
        <dbReference type="ARBA" id="ARBA00022801"/>
    </source>
</evidence>